<dbReference type="GO" id="GO:0005802">
    <property type="term" value="C:trans-Golgi network"/>
    <property type="evidence" value="ECO:0007669"/>
    <property type="project" value="TreeGrafter"/>
</dbReference>
<dbReference type="EMBL" id="AWUE01016539">
    <property type="protein sequence ID" value="OMO90635.1"/>
    <property type="molecule type" value="Genomic_DNA"/>
</dbReference>
<comment type="caution">
    <text evidence="7">The sequence shown here is derived from an EMBL/GenBank/DDBJ whole genome shotgun (WGS) entry which is preliminary data.</text>
</comment>
<keyword evidence="8" id="KW-1185">Reference proteome</keyword>
<evidence type="ECO:0000256" key="3">
    <source>
        <dbReference type="ARBA" id="ARBA00022989"/>
    </source>
</evidence>
<dbReference type="PANTHER" id="PTHR10783:SF109">
    <property type="entry name" value="PHOSPHATE TRANSPORTER PHO1 HOMOLOG 3-LIKE"/>
    <property type="match status" value="1"/>
</dbReference>
<dbReference type="OrthoDB" id="931780at2759"/>
<evidence type="ECO:0000313" key="8">
    <source>
        <dbReference type="Proteomes" id="UP000187203"/>
    </source>
</evidence>
<accession>A0A1R3J6Z2</accession>
<comment type="subcellular location">
    <subcellularLocation>
        <location evidence="1">Membrane</location>
        <topology evidence="1">Multi-pass membrane protein</topology>
    </subcellularLocation>
</comment>
<dbReference type="GO" id="GO:0006817">
    <property type="term" value="P:phosphate ion transport"/>
    <property type="evidence" value="ECO:0007669"/>
    <property type="project" value="TreeGrafter"/>
</dbReference>
<dbReference type="Pfam" id="PF03124">
    <property type="entry name" value="EXS"/>
    <property type="match status" value="1"/>
</dbReference>
<dbReference type="AlphaFoldDB" id="A0A1R3J6Z2"/>
<reference evidence="8" key="1">
    <citation type="submission" date="2013-09" db="EMBL/GenBank/DDBJ databases">
        <title>Corchorus olitorius genome sequencing.</title>
        <authorList>
            <person name="Alam M."/>
            <person name="Haque M.S."/>
            <person name="Islam M.S."/>
            <person name="Emdad E.M."/>
            <person name="Islam M.M."/>
            <person name="Ahmed B."/>
            <person name="Halim A."/>
            <person name="Hossen Q.M.M."/>
            <person name="Hossain M.Z."/>
            <person name="Ahmed R."/>
            <person name="Khan M.M."/>
            <person name="Islam R."/>
            <person name="Rashid M.M."/>
            <person name="Khan S.A."/>
            <person name="Rahman M.S."/>
            <person name="Alam M."/>
            <person name="Yahiya A.S."/>
            <person name="Khan M.S."/>
            <person name="Azam M.S."/>
            <person name="Haque T."/>
            <person name="Lashkar M.Z.H."/>
            <person name="Akhand A.I."/>
            <person name="Morshed G."/>
            <person name="Roy S."/>
            <person name="Uddin K.S."/>
            <person name="Rabeya T."/>
            <person name="Hossain A.S."/>
            <person name="Chowdhury A."/>
            <person name="Snigdha A.R."/>
            <person name="Mortoza M.S."/>
            <person name="Matin S.A."/>
            <person name="Hoque S.M.E."/>
            <person name="Islam M.K."/>
            <person name="Roy D.K."/>
            <person name="Haider R."/>
            <person name="Moosa M.M."/>
            <person name="Elias S.M."/>
            <person name="Hasan A.M."/>
            <person name="Jahan S."/>
            <person name="Shafiuddin M."/>
            <person name="Mahmood N."/>
            <person name="Shommy N.S."/>
        </authorList>
    </citation>
    <scope>NUCLEOTIDE SEQUENCE [LARGE SCALE GENOMIC DNA]</scope>
    <source>
        <strain evidence="8">cv. O-4</strain>
    </source>
</reference>
<keyword evidence="4 5" id="KW-0472">Membrane</keyword>
<sequence length="101" mass="11514">MVGETSNTENTCQTSGVYNTFYFIVAVLLNLARLLQCLHRLFEEKDPVQGYNGLKYFLTIAAVCIRTTYSLDKGVAWRVIAWIVSAIAAIFPTYWDFVYTD</sequence>
<dbReference type="GO" id="GO:0000822">
    <property type="term" value="F:inositol hexakisphosphate binding"/>
    <property type="evidence" value="ECO:0007669"/>
    <property type="project" value="TreeGrafter"/>
</dbReference>
<protein>
    <recommendedName>
        <fullName evidence="6">EXS domain-containing protein</fullName>
    </recommendedName>
</protein>
<feature type="transmembrane region" description="Helical" evidence="5">
    <location>
        <begin position="75"/>
        <end position="95"/>
    </location>
</feature>
<name>A0A1R3J6Z2_9ROSI</name>
<evidence type="ECO:0000256" key="4">
    <source>
        <dbReference type="ARBA" id="ARBA00023136"/>
    </source>
</evidence>
<evidence type="ECO:0000313" key="7">
    <source>
        <dbReference type="EMBL" id="OMO90635.1"/>
    </source>
</evidence>
<dbReference type="PANTHER" id="PTHR10783">
    <property type="entry name" value="XENOTROPIC AND POLYTROPIC RETROVIRUS RECEPTOR 1-RELATED"/>
    <property type="match status" value="1"/>
</dbReference>
<evidence type="ECO:0000256" key="2">
    <source>
        <dbReference type="ARBA" id="ARBA00022692"/>
    </source>
</evidence>
<organism evidence="7 8">
    <name type="scientific">Corchorus olitorius</name>
    <dbReference type="NCBI Taxonomy" id="93759"/>
    <lineage>
        <taxon>Eukaryota</taxon>
        <taxon>Viridiplantae</taxon>
        <taxon>Streptophyta</taxon>
        <taxon>Embryophyta</taxon>
        <taxon>Tracheophyta</taxon>
        <taxon>Spermatophyta</taxon>
        <taxon>Magnoliopsida</taxon>
        <taxon>eudicotyledons</taxon>
        <taxon>Gunneridae</taxon>
        <taxon>Pentapetalae</taxon>
        <taxon>rosids</taxon>
        <taxon>malvids</taxon>
        <taxon>Malvales</taxon>
        <taxon>Malvaceae</taxon>
        <taxon>Grewioideae</taxon>
        <taxon>Apeibeae</taxon>
        <taxon>Corchorus</taxon>
    </lineage>
</organism>
<evidence type="ECO:0000259" key="6">
    <source>
        <dbReference type="Pfam" id="PF03124"/>
    </source>
</evidence>
<feature type="domain" description="EXS" evidence="6">
    <location>
        <begin position="6"/>
        <end position="98"/>
    </location>
</feature>
<keyword evidence="3 5" id="KW-1133">Transmembrane helix</keyword>
<evidence type="ECO:0000256" key="5">
    <source>
        <dbReference type="SAM" id="Phobius"/>
    </source>
</evidence>
<dbReference type="InterPro" id="IPR004342">
    <property type="entry name" value="EXS_C"/>
</dbReference>
<keyword evidence="2 5" id="KW-0812">Transmembrane</keyword>
<feature type="transmembrane region" description="Helical" evidence="5">
    <location>
        <begin position="16"/>
        <end position="35"/>
    </location>
</feature>
<dbReference type="STRING" id="93759.A0A1R3J6Z2"/>
<evidence type="ECO:0000256" key="1">
    <source>
        <dbReference type="ARBA" id="ARBA00004141"/>
    </source>
</evidence>
<proteinExistence type="predicted"/>
<dbReference type="GO" id="GO:0016036">
    <property type="term" value="P:cellular response to phosphate starvation"/>
    <property type="evidence" value="ECO:0007669"/>
    <property type="project" value="TreeGrafter"/>
</dbReference>
<dbReference type="GO" id="GO:0005886">
    <property type="term" value="C:plasma membrane"/>
    <property type="evidence" value="ECO:0007669"/>
    <property type="project" value="TreeGrafter"/>
</dbReference>
<dbReference type="Proteomes" id="UP000187203">
    <property type="component" value="Unassembled WGS sequence"/>
</dbReference>
<gene>
    <name evidence="7" type="ORF">COLO4_18999</name>
</gene>